<dbReference type="EC" id="1.1.1.49" evidence="3 9"/>
<dbReference type="Pfam" id="PF02781">
    <property type="entry name" value="G6PD_C"/>
    <property type="match status" value="1"/>
</dbReference>
<dbReference type="UniPathway" id="UPA00115">
    <property type="reaction ID" value="UER00408"/>
</dbReference>
<dbReference type="InterPro" id="IPR019796">
    <property type="entry name" value="G6P_DH_AS"/>
</dbReference>
<evidence type="ECO:0000256" key="4">
    <source>
        <dbReference type="ARBA" id="ARBA00020444"/>
    </source>
</evidence>
<evidence type="ECO:0000256" key="8">
    <source>
        <dbReference type="ARBA" id="ARBA00023277"/>
    </source>
</evidence>
<evidence type="ECO:0000256" key="6">
    <source>
        <dbReference type="ARBA" id="ARBA00022857"/>
    </source>
</evidence>
<keyword evidence="15" id="KW-1185">Reference proteome</keyword>
<dbReference type="PANTHER" id="PTHR23429:SF0">
    <property type="entry name" value="GLUCOSE-6-PHOSPHATE 1-DEHYDROGENASE"/>
    <property type="match status" value="1"/>
</dbReference>
<dbReference type="EMBL" id="ML009311">
    <property type="protein sequence ID" value="RKO97325.1"/>
    <property type="molecule type" value="Genomic_DNA"/>
</dbReference>
<feature type="domain" description="Glucose-6-phosphate dehydrogenase NAD-binding" evidence="10">
    <location>
        <begin position="15"/>
        <end position="193"/>
    </location>
</feature>
<dbReference type="NCBIfam" id="TIGR00871">
    <property type="entry name" value="zwf"/>
    <property type="match status" value="1"/>
</dbReference>
<keyword evidence="6 9" id="KW-0521">NADP</keyword>
<evidence type="ECO:0000313" key="14">
    <source>
        <dbReference type="Proteomes" id="UP000268535"/>
    </source>
</evidence>
<dbReference type="Proteomes" id="UP000274922">
    <property type="component" value="Unassembled WGS sequence"/>
</dbReference>
<dbReference type="GO" id="GO:0004345">
    <property type="term" value="F:glucose-6-phosphate dehydrogenase activity"/>
    <property type="evidence" value="ECO:0007669"/>
    <property type="project" value="UniProtKB-EC"/>
</dbReference>
<dbReference type="SUPFAM" id="SSF51735">
    <property type="entry name" value="NAD(P)-binding Rossmann-fold domains"/>
    <property type="match status" value="1"/>
</dbReference>
<dbReference type="HAMAP" id="MF_00966">
    <property type="entry name" value="G6PD"/>
    <property type="match status" value="1"/>
</dbReference>
<evidence type="ECO:0000256" key="1">
    <source>
        <dbReference type="ARBA" id="ARBA00004937"/>
    </source>
</evidence>
<dbReference type="GO" id="GO:0006006">
    <property type="term" value="P:glucose metabolic process"/>
    <property type="evidence" value="ECO:0007669"/>
    <property type="project" value="UniProtKB-KW"/>
</dbReference>
<feature type="domain" description="Glucose-6-phosphate dehydrogenase C-terminal" evidence="11">
    <location>
        <begin position="195"/>
        <end position="494"/>
    </location>
</feature>
<dbReference type="Proteomes" id="UP000268535">
    <property type="component" value="Unassembled WGS sequence"/>
</dbReference>
<evidence type="ECO:0000313" key="12">
    <source>
        <dbReference type="EMBL" id="RKO97325.1"/>
    </source>
</evidence>
<dbReference type="GO" id="GO:0005829">
    <property type="term" value="C:cytosol"/>
    <property type="evidence" value="ECO:0007669"/>
    <property type="project" value="TreeGrafter"/>
</dbReference>
<dbReference type="EMBL" id="ML014174">
    <property type="protein sequence ID" value="RKP01398.1"/>
    <property type="molecule type" value="Genomic_DNA"/>
</dbReference>
<protein>
    <recommendedName>
        <fullName evidence="4 9">Glucose-6-phosphate 1-dehydrogenase</fullName>
        <ecNumber evidence="3 9">1.1.1.49</ecNumber>
    </recommendedName>
</protein>
<comment type="pathway">
    <text evidence="1 9">Carbohydrate degradation; pentose phosphate pathway; D-ribulose 5-phosphate from D-glucose 6-phosphate (oxidative stage): step 1/3.</text>
</comment>
<dbReference type="InterPro" id="IPR022674">
    <property type="entry name" value="G6P_DH_NAD-bd"/>
</dbReference>
<dbReference type="Pfam" id="PF00479">
    <property type="entry name" value="G6PD_N"/>
    <property type="match status" value="1"/>
</dbReference>
<dbReference type="OrthoDB" id="60984at2759"/>
<dbReference type="InterPro" id="IPR036291">
    <property type="entry name" value="NAD(P)-bd_dom_sf"/>
</dbReference>
<evidence type="ECO:0000256" key="3">
    <source>
        <dbReference type="ARBA" id="ARBA00013019"/>
    </source>
</evidence>
<keyword evidence="5 9" id="KW-0313">Glucose metabolism</keyword>
<organism evidence="12 14">
    <name type="scientific">Caulochytrium protostelioides</name>
    <dbReference type="NCBI Taxonomy" id="1555241"/>
    <lineage>
        <taxon>Eukaryota</taxon>
        <taxon>Fungi</taxon>
        <taxon>Fungi incertae sedis</taxon>
        <taxon>Chytridiomycota</taxon>
        <taxon>Chytridiomycota incertae sedis</taxon>
        <taxon>Chytridiomycetes</taxon>
        <taxon>Caulochytriales</taxon>
        <taxon>Caulochytriaceae</taxon>
        <taxon>Caulochytrium</taxon>
    </lineage>
</organism>
<evidence type="ECO:0000259" key="10">
    <source>
        <dbReference type="Pfam" id="PF00479"/>
    </source>
</evidence>
<dbReference type="PRINTS" id="PR00079">
    <property type="entry name" value="G6PDHDRGNASE"/>
</dbReference>
<dbReference type="PIRSF" id="PIRSF000110">
    <property type="entry name" value="G6PD"/>
    <property type="match status" value="1"/>
</dbReference>
<gene>
    <name evidence="12" type="ORF">CAUPRSCDRAFT_9900</name>
    <name evidence="13" type="ORF">CXG81DRAFT_25947</name>
</gene>
<evidence type="ECO:0000313" key="15">
    <source>
        <dbReference type="Proteomes" id="UP000274922"/>
    </source>
</evidence>
<comment type="function">
    <text evidence="9">Catalyzes the rate-limiting step of the oxidative pentose-phosphate pathway, which represents a route for the dissimilation of carbohydrates besides glycolysis.</text>
</comment>
<dbReference type="GO" id="GO:0050661">
    <property type="term" value="F:NADP binding"/>
    <property type="evidence" value="ECO:0007669"/>
    <property type="project" value="InterPro"/>
</dbReference>
<reference evidence="12" key="3">
    <citation type="submission" date="2018-08" db="EMBL/GenBank/DDBJ databases">
        <title>Leveraging single-cell genomics to expand the Fungal Tree of Life.</title>
        <authorList>
            <consortium name="DOE Joint Genome Institute"/>
            <person name="Ahrendt S.R."/>
            <person name="Quandt C.A."/>
            <person name="Ciobanu D."/>
            <person name="Clum A."/>
            <person name="Salamov A."/>
            <person name="Andreopoulos B."/>
            <person name="Cheng J.-F."/>
            <person name="Woyke T."/>
            <person name="Pelin A."/>
            <person name="Henrissat B."/>
            <person name="Reynolds N."/>
            <person name="Benny G.L."/>
            <person name="Smith M.E."/>
            <person name="James T.Y."/>
            <person name="Grigoriev I.V."/>
        </authorList>
    </citation>
    <scope>NUCLEOTIDE SEQUENCE</scope>
    <source>
        <strain evidence="12">ATCC 52028</strain>
    </source>
</reference>
<dbReference type="FunFam" id="3.30.360.10:FF:000018">
    <property type="entry name" value="Glucose-6-phosphate 1-dehydrogenase"/>
    <property type="match status" value="1"/>
</dbReference>
<dbReference type="GO" id="GO:0009051">
    <property type="term" value="P:pentose-phosphate shunt, oxidative branch"/>
    <property type="evidence" value="ECO:0007669"/>
    <property type="project" value="TreeGrafter"/>
</dbReference>
<keyword evidence="7 9" id="KW-0560">Oxidoreductase</keyword>
<name>A0A4P9WXT4_9FUNG</name>
<sequence length="501" mass="56560">MAPFSPKDSDFCSIVVFGASGDLAYKKTFPALFGLFKNEFLPPQIQIIGYARSKMAHDDFIQRVTQKIKAESDEDKAAFKKFVGLLSYVQGKYDEADSYKNLAKAIAKNEKTGQISRIFYMAIPPSVFTDAANNIKAHCYLKDAKAENRLVVEKPFGKDSESSRALAQDLAKNWSEEEIYRIDHYLGKEMVKNLMVLRFANVLFGAVWHRHYIHNVQISFKEKFGTEGRGGYFDEFGILRDVMQNHMMQILCHFAMERPSSLSASDIHDEKVKVLRAISPLRQDDVLLGQYTAGTVDGQSQPGYLDDDGVPNDSQTPTFAAAAFHIHNERWEGVPFILRAGKALNETKTEIRVQFADVAGNIFPCANGKKAPARNELVIRVQPKEAVYMKFMNKKPGLSQEAVETELDLNYDSRYADVKIPDAYEALLLDVMRGDHANFVRNDELKAAWAIFTPLLHQIDRGEIKPAKYAFGSRGPDGLDAFVERHGFLRSTSYQWTPPKI</sequence>
<dbReference type="Gene3D" id="3.40.50.720">
    <property type="entry name" value="NAD(P)-binding Rossmann-like Domain"/>
    <property type="match status" value="1"/>
</dbReference>
<comment type="similarity">
    <text evidence="2 9">Belongs to the glucose-6-phosphate dehydrogenase family.</text>
</comment>
<dbReference type="PANTHER" id="PTHR23429">
    <property type="entry name" value="GLUCOSE-6-PHOSPHATE 1-DEHYDROGENASE G6PD"/>
    <property type="match status" value="1"/>
</dbReference>
<dbReference type="InterPro" id="IPR022675">
    <property type="entry name" value="G6P_DH_C"/>
</dbReference>
<evidence type="ECO:0000256" key="7">
    <source>
        <dbReference type="ARBA" id="ARBA00023002"/>
    </source>
</evidence>
<accession>A0A4P9WXT4</accession>
<dbReference type="AlphaFoldDB" id="A0A4P9WXT4"/>
<reference evidence="14 15" key="1">
    <citation type="journal article" date="2018" name="Nat. Microbiol.">
        <title>Leveraging single-cell genomics to expand the fungal tree of life.</title>
        <authorList>
            <person name="Ahrendt S.R."/>
            <person name="Quandt C.A."/>
            <person name="Ciobanu D."/>
            <person name="Clum A."/>
            <person name="Salamov A."/>
            <person name="Andreopoulos B."/>
            <person name="Cheng J.F."/>
            <person name="Woyke T."/>
            <person name="Pelin A."/>
            <person name="Henrissat B."/>
            <person name="Reynolds N.K."/>
            <person name="Benny G.L."/>
            <person name="Smith M.E."/>
            <person name="James T.Y."/>
            <person name="Grigoriev I.V."/>
        </authorList>
    </citation>
    <scope>NUCLEOTIDE SEQUENCE [LARGE SCALE GENOMIC DNA]</scope>
    <source>
        <strain evidence="14 15">ATCC 52028</strain>
    </source>
</reference>
<proteinExistence type="inferred from homology"/>
<evidence type="ECO:0000313" key="13">
    <source>
        <dbReference type="EMBL" id="RKP01398.1"/>
    </source>
</evidence>
<evidence type="ECO:0000259" key="11">
    <source>
        <dbReference type="Pfam" id="PF02781"/>
    </source>
</evidence>
<reference evidence="13" key="2">
    <citation type="submission" date="2018-04" db="EMBL/GenBank/DDBJ databases">
        <title>Leveraging single-cell genomics to expand the Fungal Tree of Life.</title>
        <authorList>
            <consortium name="DOE Joint Genome Institute"/>
            <person name="Ahrendt S.R."/>
            <person name="Quandt C.A."/>
            <person name="Ciobanu D."/>
            <person name="Clum A."/>
            <person name="Salamov A."/>
            <person name="Andreopoulos B."/>
            <person name="Cheng J.-F."/>
            <person name="Woyke T."/>
            <person name="Pelin A."/>
            <person name="Henrissat B."/>
            <person name="Benny G.L."/>
            <person name="Smith M.E."/>
            <person name="James T.Y."/>
            <person name="Grigoriev I.V."/>
        </authorList>
    </citation>
    <scope>NUCLEOTIDE SEQUENCE</scope>
    <source>
        <strain evidence="13">ATCC 52028</strain>
    </source>
</reference>
<dbReference type="Gene3D" id="3.30.360.10">
    <property type="entry name" value="Dihydrodipicolinate Reductase, domain 2"/>
    <property type="match status" value="1"/>
</dbReference>
<dbReference type="STRING" id="1555241.A0A4P9WXT4"/>
<dbReference type="PROSITE" id="PS00069">
    <property type="entry name" value="G6P_DEHYDROGENASE"/>
    <property type="match status" value="1"/>
</dbReference>
<comment type="catalytic activity">
    <reaction evidence="9">
        <text>D-glucose 6-phosphate + NADP(+) = 6-phospho-D-glucono-1,5-lactone + NADPH + H(+)</text>
        <dbReference type="Rhea" id="RHEA:15841"/>
        <dbReference type="ChEBI" id="CHEBI:15378"/>
        <dbReference type="ChEBI" id="CHEBI:57783"/>
        <dbReference type="ChEBI" id="CHEBI:57955"/>
        <dbReference type="ChEBI" id="CHEBI:58349"/>
        <dbReference type="ChEBI" id="CHEBI:61548"/>
        <dbReference type="EC" id="1.1.1.49"/>
    </reaction>
</comment>
<evidence type="ECO:0000256" key="9">
    <source>
        <dbReference type="RuleBase" id="RU362120"/>
    </source>
</evidence>
<evidence type="ECO:0000256" key="5">
    <source>
        <dbReference type="ARBA" id="ARBA00022526"/>
    </source>
</evidence>
<dbReference type="InterPro" id="IPR001282">
    <property type="entry name" value="G6P_DH"/>
</dbReference>
<evidence type="ECO:0000256" key="2">
    <source>
        <dbReference type="ARBA" id="ARBA00009975"/>
    </source>
</evidence>
<keyword evidence="8 9" id="KW-0119">Carbohydrate metabolism</keyword>
<dbReference type="SUPFAM" id="SSF55347">
    <property type="entry name" value="Glyceraldehyde-3-phosphate dehydrogenase-like, C-terminal domain"/>
    <property type="match status" value="1"/>
</dbReference>